<comment type="caution">
    <text evidence="3">The sequence shown here is derived from an EMBL/GenBank/DDBJ whole genome shotgun (WGS) entry which is preliminary data.</text>
</comment>
<dbReference type="GO" id="GO:0000381">
    <property type="term" value="P:regulation of alternative mRNA splicing, via spliceosome"/>
    <property type="evidence" value="ECO:0007669"/>
    <property type="project" value="TreeGrafter"/>
</dbReference>
<dbReference type="InterPro" id="IPR007275">
    <property type="entry name" value="YTH_domain"/>
</dbReference>
<organism evidence="3 4">
    <name type="scientific">Orchesella cincta</name>
    <name type="common">Springtail</name>
    <name type="synonym">Podura cincta</name>
    <dbReference type="NCBI Taxonomy" id="48709"/>
    <lineage>
        <taxon>Eukaryota</taxon>
        <taxon>Metazoa</taxon>
        <taxon>Ecdysozoa</taxon>
        <taxon>Arthropoda</taxon>
        <taxon>Hexapoda</taxon>
        <taxon>Collembola</taxon>
        <taxon>Entomobryomorpha</taxon>
        <taxon>Entomobryoidea</taxon>
        <taxon>Orchesellidae</taxon>
        <taxon>Orchesellinae</taxon>
        <taxon>Orchesella</taxon>
    </lineage>
</organism>
<dbReference type="PANTHER" id="PTHR12357:SF3">
    <property type="entry name" value="YTH DOMAIN-CONTAINING PROTEIN 1"/>
    <property type="match status" value="1"/>
</dbReference>
<dbReference type="CDD" id="cd21134">
    <property type="entry name" value="YTH"/>
    <property type="match status" value="1"/>
</dbReference>
<reference evidence="3 4" key="1">
    <citation type="journal article" date="2016" name="Genome Biol. Evol.">
        <title>Gene Family Evolution Reflects Adaptation to Soil Environmental Stressors in the Genome of the Collembolan Orchesella cincta.</title>
        <authorList>
            <person name="Faddeeva-Vakhrusheva A."/>
            <person name="Derks M.F."/>
            <person name="Anvar S.Y."/>
            <person name="Agamennone V."/>
            <person name="Suring W."/>
            <person name="Smit S."/>
            <person name="van Straalen N.M."/>
            <person name="Roelofs D."/>
        </authorList>
    </citation>
    <scope>NUCLEOTIDE SEQUENCE [LARGE SCALE GENOMIC DNA]</scope>
    <source>
        <tissue evidence="3">Mixed pool</tissue>
    </source>
</reference>
<dbReference type="Proteomes" id="UP000094527">
    <property type="component" value="Unassembled WGS sequence"/>
</dbReference>
<dbReference type="Pfam" id="PF04146">
    <property type="entry name" value="YTH"/>
    <property type="match status" value="1"/>
</dbReference>
<feature type="domain" description="YTH" evidence="2">
    <location>
        <begin position="75"/>
        <end position="214"/>
    </location>
</feature>
<feature type="compositionally biased region" description="Low complexity" evidence="1">
    <location>
        <begin position="33"/>
        <end position="48"/>
    </location>
</feature>
<keyword evidence="4" id="KW-1185">Reference proteome</keyword>
<evidence type="ECO:0000313" key="4">
    <source>
        <dbReference type="Proteomes" id="UP000094527"/>
    </source>
</evidence>
<proteinExistence type="predicted"/>
<evidence type="ECO:0000256" key="1">
    <source>
        <dbReference type="SAM" id="MobiDB-lite"/>
    </source>
</evidence>
<dbReference type="OrthoDB" id="5842105at2759"/>
<feature type="region of interest" description="Disordered" evidence="1">
    <location>
        <begin position="264"/>
        <end position="289"/>
    </location>
</feature>
<dbReference type="GO" id="GO:0000398">
    <property type="term" value="P:mRNA splicing, via spliceosome"/>
    <property type="evidence" value="ECO:0007669"/>
    <property type="project" value="TreeGrafter"/>
</dbReference>
<dbReference type="STRING" id="48709.A0A1D2MHT0"/>
<dbReference type="AlphaFoldDB" id="A0A1D2MHT0"/>
<dbReference type="PROSITE" id="PS50882">
    <property type="entry name" value="YTH"/>
    <property type="match status" value="1"/>
</dbReference>
<dbReference type="Gene3D" id="3.10.590.10">
    <property type="entry name" value="ph1033 like domains"/>
    <property type="match status" value="1"/>
</dbReference>
<feature type="region of interest" description="Disordered" evidence="1">
    <location>
        <begin position="33"/>
        <end position="54"/>
    </location>
</feature>
<dbReference type="GO" id="GO:0005654">
    <property type="term" value="C:nucleoplasm"/>
    <property type="evidence" value="ECO:0007669"/>
    <property type="project" value="TreeGrafter"/>
</dbReference>
<dbReference type="PANTHER" id="PTHR12357">
    <property type="entry name" value="YTH YT521-B HOMOLOGY DOMAIN-CONTAINING"/>
    <property type="match status" value="1"/>
</dbReference>
<evidence type="ECO:0000313" key="3">
    <source>
        <dbReference type="EMBL" id="ODM92557.1"/>
    </source>
</evidence>
<dbReference type="GO" id="GO:1990247">
    <property type="term" value="F:N6-methyladenosine-containing RNA reader activity"/>
    <property type="evidence" value="ECO:0007669"/>
    <property type="project" value="TreeGrafter"/>
</dbReference>
<accession>A0A1D2MHT0</accession>
<dbReference type="InterPro" id="IPR045168">
    <property type="entry name" value="YTH_prot"/>
</dbReference>
<dbReference type="EMBL" id="LJIJ01001200">
    <property type="protein sequence ID" value="ODM92557.1"/>
    <property type="molecule type" value="Genomic_DNA"/>
</dbReference>
<dbReference type="GO" id="GO:0003729">
    <property type="term" value="F:mRNA binding"/>
    <property type="evidence" value="ECO:0007669"/>
    <property type="project" value="TreeGrafter"/>
</dbReference>
<protein>
    <submittedName>
        <fullName evidence="3">YTH domain-containing protein 1</fullName>
    </submittedName>
</protein>
<sequence length="380" mass="43177">MQFYNGNVEGSARKNLEWKLTETLTRLGIPDSYSSISSSSSHSGGSEIASKRKYKGRKSIDKHYKRGLSTLFQEARFFLMKSCNEENIAVAKAKSVWATLAANEVKLKEAFNNCKNVILIFSVKESGKFSGFARLASRSSPSWRQQGVNWLLPAELSPRRLGGLFHLDWISKSELSFGFTHHLYNPWNEGKPVKIGRDGQEIHPDTGAELCRLFPFDPDADYEVALRRIRRDAAGGEGIQVSCDIVAPIHAPAQGRDDTFDEYGSRHHDEGWRGQEHPWHPNSRPLHNFNSEDRYKPSLSRYSMDHGNNHYGDAYFTPTFPDHNRGMFRPTSAPPMPPYLYPPPAPFNCFPLPSPSYYHHHGRKSNVKSRLGPKLFKILR</sequence>
<gene>
    <name evidence="3" type="ORF">Ocin01_14126</name>
</gene>
<feature type="compositionally biased region" description="Basic and acidic residues" evidence="1">
    <location>
        <begin position="264"/>
        <end position="279"/>
    </location>
</feature>
<name>A0A1D2MHT0_ORCCI</name>
<evidence type="ECO:0000259" key="2">
    <source>
        <dbReference type="PROSITE" id="PS50882"/>
    </source>
</evidence>